<keyword evidence="3" id="KW-1185">Reference proteome</keyword>
<keyword evidence="1" id="KW-0812">Transmembrane</keyword>
<name>A0ABQ7YUP4_BRANA</name>
<dbReference type="EMBL" id="JAGKQM010000017">
    <property type="protein sequence ID" value="KAH0871618.1"/>
    <property type="molecule type" value="Genomic_DNA"/>
</dbReference>
<protein>
    <submittedName>
        <fullName evidence="2">Uncharacterized protein</fullName>
    </submittedName>
</protein>
<comment type="caution">
    <text evidence="2">The sequence shown here is derived from an EMBL/GenBank/DDBJ whole genome shotgun (WGS) entry which is preliminary data.</text>
</comment>
<proteinExistence type="predicted"/>
<dbReference type="Proteomes" id="UP000824890">
    <property type="component" value="Unassembled WGS sequence"/>
</dbReference>
<feature type="non-terminal residue" evidence="2">
    <location>
        <position position="1"/>
    </location>
</feature>
<evidence type="ECO:0000313" key="3">
    <source>
        <dbReference type="Proteomes" id="UP000824890"/>
    </source>
</evidence>
<keyword evidence="1" id="KW-0472">Membrane</keyword>
<evidence type="ECO:0000256" key="1">
    <source>
        <dbReference type="SAM" id="Phobius"/>
    </source>
</evidence>
<organism evidence="2 3">
    <name type="scientific">Brassica napus</name>
    <name type="common">Rape</name>
    <dbReference type="NCBI Taxonomy" id="3708"/>
    <lineage>
        <taxon>Eukaryota</taxon>
        <taxon>Viridiplantae</taxon>
        <taxon>Streptophyta</taxon>
        <taxon>Embryophyta</taxon>
        <taxon>Tracheophyta</taxon>
        <taxon>Spermatophyta</taxon>
        <taxon>Magnoliopsida</taxon>
        <taxon>eudicotyledons</taxon>
        <taxon>Gunneridae</taxon>
        <taxon>Pentapetalae</taxon>
        <taxon>rosids</taxon>
        <taxon>malvids</taxon>
        <taxon>Brassicales</taxon>
        <taxon>Brassicaceae</taxon>
        <taxon>Brassiceae</taxon>
        <taxon>Brassica</taxon>
    </lineage>
</organism>
<feature type="transmembrane region" description="Helical" evidence="1">
    <location>
        <begin position="89"/>
        <end position="108"/>
    </location>
</feature>
<sequence>PRRPKYQYTLMTAAVSNLINKGGQENGLLGQLTEMVKVKVNGSELSGAINTLFVAAGLSSTLYDVTTLTVGIVEAVSPLLRQFLVVMRLASFVVVMFGVFPLMCGWLLDVCTPCTTEDNRNDEPGRQNIEQVLHVVEPDMAMAAHPAPDDPKRSLLQEVDYCINISIRPYHEMKLIMGTERDCTPGRDETANGIMRASCPGERSVPNARMSASCELSGLQIRLDRLSLGEPLVLLCKKMPSLVQKPSQFDP</sequence>
<accession>A0ABQ7YUP4</accession>
<reference evidence="2 3" key="1">
    <citation type="submission" date="2021-05" db="EMBL/GenBank/DDBJ databases">
        <title>Genome Assembly of Synthetic Allotetraploid Brassica napus Reveals Homoeologous Exchanges between Subgenomes.</title>
        <authorList>
            <person name="Davis J.T."/>
        </authorList>
    </citation>
    <scope>NUCLEOTIDE SEQUENCE [LARGE SCALE GENOMIC DNA]</scope>
    <source>
        <strain evidence="3">cv. Da-Ae</strain>
        <tissue evidence="2">Seedling</tissue>
    </source>
</reference>
<evidence type="ECO:0000313" key="2">
    <source>
        <dbReference type="EMBL" id="KAH0871618.1"/>
    </source>
</evidence>
<gene>
    <name evidence="2" type="ORF">HID58_078640</name>
</gene>
<keyword evidence="1" id="KW-1133">Transmembrane helix</keyword>